<dbReference type="RefSeq" id="WP_064274478.1">
    <property type="nucleotide sequence ID" value="NZ_LUTU01000007.1"/>
</dbReference>
<organism evidence="9 10">
    <name type="scientific">Gluconobacter cerinus</name>
    <dbReference type="NCBI Taxonomy" id="38307"/>
    <lineage>
        <taxon>Bacteria</taxon>
        <taxon>Pseudomonadati</taxon>
        <taxon>Pseudomonadota</taxon>
        <taxon>Alphaproteobacteria</taxon>
        <taxon>Acetobacterales</taxon>
        <taxon>Acetobacteraceae</taxon>
        <taxon>Gluconobacter</taxon>
    </lineage>
</organism>
<evidence type="ECO:0000313" key="10">
    <source>
        <dbReference type="Proteomes" id="UP000077786"/>
    </source>
</evidence>
<feature type="transmembrane region" description="Helical" evidence="7">
    <location>
        <begin position="135"/>
        <end position="159"/>
    </location>
</feature>
<evidence type="ECO:0000259" key="8">
    <source>
        <dbReference type="Pfam" id="PF00999"/>
    </source>
</evidence>
<dbReference type="InterPro" id="IPR050794">
    <property type="entry name" value="CPA2_transporter"/>
</dbReference>
<evidence type="ECO:0000313" key="9">
    <source>
        <dbReference type="EMBL" id="OAJ67680.1"/>
    </source>
</evidence>
<feature type="domain" description="Cation/H+ exchanger transmembrane" evidence="8">
    <location>
        <begin position="13"/>
        <end position="395"/>
    </location>
</feature>
<dbReference type="InterPro" id="IPR006153">
    <property type="entry name" value="Cation/H_exchanger_TM"/>
</dbReference>
<sequence length="405" mass="42822">MTNITALIADAAVFVFLPWVVWRILKKTIPIVVLPILVGILISVWHIPVKSLGIPSVYGGDIGWVAVLVLAFTAGLEMWQSPGSVANDHALPVPTLGRLLTGAAVALGGPLLVGSILAYEFFLPLPGWHPPHAQPWVAAASIGLCIAVSALPVLIGVVRELNPSQRPLGQLALKLAVVDDAALWIGLAMLQVAERGTAALHGWTGLEVLAIALLVGLAVAGNWASRHFRNPPSAVIWIAVPIYLAAGSWASMQLGLHELIGAYFAGAIMPPSWVRRLPVEKVGTFSLIWLAPMFFGHSGLNIDGDALTWPSVIASLSLVAISIVTKILAVYIYPPTSGLSRRQALSVGVLLQCKGLMEIVAATIFHAQGMISEFAFASLMVLAVISTVLTGPMFKLVAPRSSTAF</sequence>
<gene>
    <name evidence="9" type="ORF">A0123_01722</name>
</gene>
<feature type="transmembrane region" description="Helical" evidence="7">
    <location>
        <begin position="171"/>
        <end position="192"/>
    </location>
</feature>
<dbReference type="Proteomes" id="UP000077786">
    <property type="component" value="Unassembled WGS sequence"/>
</dbReference>
<dbReference type="EMBL" id="LUTU01000007">
    <property type="protein sequence ID" value="OAJ67680.1"/>
    <property type="molecule type" value="Genomic_DNA"/>
</dbReference>
<comment type="caution">
    <text evidence="9">The sequence shown here is derived from an EMBL/GenBank/DDBJ whole genome shotgun (WGS) entry which is preliminary data.</text>
</comment>
<dbReference type="PANTHER" id="PTHR32468">
    <property type="entry name" value="CATION/H + ANTIPORTER"/>
    <property type="match status" value="1"/>
</dbReference>
<keyword evidence="3 7" id="KW-0812">Transmembrane</keyword>
<feature type="transmembrane region" description="Helical" evidence="7">
    <location>
        <begin position="374"/>
        <end position="398"/>
    </location>
</feature>
<feature type="transmembrane region" description="Helical" evidence="7">
    <location>
        <begin position="312"/>
        <end position="333"/>
    </location>
</feature>
<dbReference type="GO" id="GO:0015297">
    <property type="term" value="F:antiporter activity"/>
    <property type="evidence" value="ECO:0007669"/>
    <property type="project" value="InterPro"/>
</dbReference>
<dbReference type="PATRIC" id="fig|38307.3.peg.1775"/>
<evidence type="ECO:0000256" key="7">
    <source>
        <dbReference type="SAM" id="Phobius"/>
    </source>
</evidence>
<reference evidence="9 10" key="1">
    <citation type="submission" date="2016-03" db="EMBL/GenBank/DDBJ databases">
        <title>Draft genome sequence of Gluconobacter cerinus strain CECT 9110.</title>
        <authorList>
            <person name="Sainz F."/>
            <person name="Mas A."/>
            <person name="Torija M.J."/>
        </authorList>
    </citation>
    <scope>NUCLEOTIDE SEQUENCE [LARGE SCALE GENOMIC DNA]</scope>
    <source>
        <strain evidence="9 10">CECT 9110</strain>
    </source>
</reference>
<evidence type="ECO:0000256" key="6">
    <source>
        <dbReference type="ARBA" id="ARBA00023136"/>
    </source>
</evidence>
<protein>
    <submittedName>
        <fullName evidence="9">Na+/H+ antiporter</fullName>
    </submittedName>
</protein>
<comment type="subcellular location">
    <subcellularLocation>
        <location evidence="1">Membrane</location>
        <topology evidence="1">Multi-pass membrane protein</topology>
    </subcellularLocation>
</comment>
<feature type="transmembrane region" description="Helical" evidence="7">
    <location>
        <begin position="232"/>
        <end position="250"/>
    </location>
</feature>
<keyword evidence="5" id="KW-0406">Ion transport</keyword>
<feature type="transmembrane region" description="Helical" evidence="7">
    <location>
        <begin position="6"/>
        <end position="22"/>
    </location>
</feature>
<evidence type="ECO:0000256" key="3">
    <source>
        <dbReference type="ARBA" id="ARBA00022692"/>
    </source>
</evidence>
<evidence type="ECO:0000256" key="1">
    <source>
        <dbReference type="ARBA" id="ARBA00004141"/>
    </source>
</evidence>
<feature type="transmembrane region" description="Helical" evidence="7">
    <location>
        <begin position="29"/>
        <end position="47"/>
    </location>
</feature>
<evidence type="ECO:0000256" key="2">
    <source>
        <dbReference type="ARBA" id="ARBA00022448"/>
    </source>
</evidence>
<dbReference type="GO" id="GO:0016020">
    <property type="term" value="C:membrane"/>
    <property type="evidence" value="ECO:0007669"/>
    <property type="project" value="UniProtKB-SubCell"/>
</dbReference>
<feature type="transmembrane region" description="Helical" evidence="7">
    <location>
        <begin position="62"/>
        <end position="79"/>
    </location>
</feature>
<dbReference type="OrthoDB" id="9793589at2"/>
<feature type="transmembrane region" description="Helical" evidence="7">
    <location>
        <begin position="345"/>
        <end position="368"/>
    </location>
</feature>
<dbReference type="Gene3D" id="1.20.1530.20">
    <property type="match status" value="1"/>
</dbReference>
<evidence type="ECO:0000256" key="5">
    <source>
        <dbReference type="ARBA" id="ARBA00023065"/>
    </source>
</evidence>
<proteinExistence type="predicted"/>
<name>A0A1B6VKE3_9PROT</name>
<evidence type="ECO:0000256" key="4">
    <source>
        <dbReference type="ARBA" id="ARBA00022989"/>
    </source>
</evidence>
<dbReference type="Pfam" id="PF00999">
    <property type="entry name" value="Na_H_Exchanger"/>
    <property type="match status" value="1"/>
</dbReference>
<dbReference type="GO" id="GO:1902600">
    <property type="term" value="P:proton transmembrane transport"/>
    <property type="evidence" value="ECO:0007669"/>
    <property type="project" value="InterPro"/>
</dbReference>
<dbReference type="InterPro" id="IPR038770">
    <property type="entry name" value="Na+/solute_symporter_sf"/>
</dbReference>
<keyword evidence="6 7" id="KW-0472">Membrane</keyword>
<dbReference type="AlphaFoldDB" id="A0A1B6VKE3"/>
<accession>A0A1B6VKE3</accession>
<keyword evidence="4 7" id="KW-1133">Transmembrane helix</keyword>
<feature type="transmembrane region" description="Helical" evidence="7">
    <location>
        <begin position="198"/>
        <end position="220"/>
    </location>
</feature>
<feature type="transmembrane region" description="Helical" evidence="7">
    <location>
        <begin position="99"/>
        <end position="123"/>
    </location>
</feature>
<dbReference type="PANTHER" id="PTHR32468:SF0">
    <property type="entry name" value="K(+)_H(+) ANTIPORTER 1"/>
    <property type="match status" value="1"/>
</dbReference>
<keyword evidence="2" id="KW-0813">Transport</keyword>